<evidence type="ECO:0000313" key="2">
    <source>
        <dbReference type="EMBL" id="CAE0443788.1"/>
    </source>
</evidence>
<dbReference type="AlphaFoldDB" id="A0A6S8EMY3"/>
<evidence type="ECO:0000313" key="1">
    <source>
        <dbReference type="EMBL" id="CAE0443787.1"/>
    </source>
</evidence>
<proteinExistence type="predicted"/>
<accession>A0A6S8EMY3</accession>
<dbReference type="EMBL" id="HBIN01018144">
    <property type="protein sequence ID" value="CAE0443788.1"/>
    <property type="molecule type" value="Transcribed_RNA"/>
</dbReference>
<sequence length="333" mass="39171">MFTLKRGCGRNGPVKTLCQFLNGKHKIDRFNVTISSPQSGSLLLSRPQYNFFIFPVLQQKLLHSLQLEHHRKFTNDTKQSTTGITSSSEGKASERPEWYYHLTEEEQADYNEHMRKWDYFFAGRSDEEKTQIQDLFNNDDPDWEKNYLEELEEEIEKMTQERRAELDSIFVKTEEEKMRTMHQVIDWMADKKMLMEEEPPEEIVPVLEMVDKLPITLEYKGDIDGQPSPAVPYPRVKLTVDLMSLGLSNRETDCFVDIVGPRLENRQKKTRTNPNPSKRENPYVKFTCDKYDNFHQNTWGVKKLLYDCIIKAKEIEKATRTSSEIIIDDLEKL</sequence>
<reference evidence="1" key="1">
    <citation type="submission" date="2021-01" db="EMBL/GenBank/DDBJ databases">
        <authorList>
            <person name="Corre E."/>
            <person name="Pelletier E."/>
            <person name="Niang G."/>
            <person name="Scheremetjew M."/>
            <person name="Finn R."/>
            <person name="Kale V."/>
            <person name="Holt S."/>
            <person name="Cochrane G."/>
            <person name="Meng A."/>
            <person name="Brown T."/>
            <person name="Cohen L."/>
        </authorList>
    </citation>
    <scope>NUCLEOTIDE SEQUENCE</scope>
    <source>
        <strain evidence="1">GSBS06</strain>
    </source>
</reference>
<protein>
    <submittedName>
        <fullName evidence="1">Uncharacterized protein</fullName>
    </submittedName>
</protein>
<dbReference type="EMBL" id="HBIN01018143">
    <property type="protein sequence ID" value="CAE0443787.1"/>
    <property type="molecule type" value="Transcribed_RNA"/>
</dbReference>
<organism evidence="1">
    <name type="scientific">Aplanochytrium stocchinoi</name>
    <dbReference type="NCBI Taxonomy" id="215587"/>
    <lineage>
        <taxon>Eukaryota</taxon>
        <taxon>Sar</taxon>
        <taxon>Stramenopiles</taxon>
        <taxon>Bigyra</taxon>
        <taxon>Labyrinthulomycetes</taxon>
        <taxon>Thraustochytrida</taxon>
        <taxon>Thraustochytriidae</taxon>
        <taxon>Aplanochytrium</taxon>
    </lineage>
</organism>
<name>A0A6S8EMY3_9STRA</name>
<gene>
    <name evidence="1" type="ORF">ASTO00021_LOCUS13842</name>
    <name evidence="2" type="ORF">ASTO00021_LOCUS13843</name>
</gene>